<proteinExistence type="inferred from homology"/>
<evidence type="ECO:0000313" key="9">
    <source>
        <dbReference type="EMBL" id="SUZ93447.1"/>
    </source>
</evidence>
<evidence type="ECO:0000256" key="5">
    <source>
        <dbReference type="SAM" id="MobiDB-lite"/>
    </source>
</evidence>
<dbReference type="InterPro" id="IPR023827">
    <property type="entry name" value="Peptidase_S8_Asp-AS"/>
</dbReference>
<dbReference type="PROSITE" id="PS51892">
    <property type="entry name" value="SUBTILASE"/>
    <property type="match status" value="1"/>
</dbReference>
<feature type="region of interest" description="Disordered" evidence="5">
    <location>
        <begin position="228"/>
        <end position="247"/>
    </location>
</feature>
<dbReference type="Gene3D" id="3.40.50.200">
    <property type="entry name" value="Peptidase S8/S53 domain"/>
    <property type="match status" value="1"/>
</dbReference>
<evidence type="ECO:0000256" key="3">
    <source>
        <dbReference type="ARBA" id="ARBA00022801"/>
    </source>
</evidence>
<keyword evidence="3" id="KW-0378">Hydrolase</keyword>
<dbReference type="PANTHER" id="PTHR43806:SF11">
    <property type="entry name" value="CEREVISIN-RELATED"/>
    <property type="match status" value="1"/>
</dbReference>
<dbReference type="GO" id="GO:0006508">
    <property type="term" value="P:proteolysis"/>
    <property type="evidence" value="ECO:0007669"/>
    <property type="project" value="UniProtKB-KW"/>
</dbReference>
<evidence type="ECO:0008006" key="10">
    <source>
        <dbReference type="Google" id="ProtNLM"/>
    </source>
</evidence>
<feature type="transmembrane region" description="Helical" evidence="6">
    <location>
        <begin position="1425"/>
        <end position="1447"/>
    </location>
</feature>
<organism evidence="9">
    <name type="scientific">marine metagenome</name>
    <dbReference type="NCBI Taxonomy" id="408172"/>
    <lineage>
        <taxon>unclassified sequences</taxon>
        <taxon>metagenomes</taxon>
        <taxon>ecological metagenomes</taxon>
    </lineage>
</organism>
<feature type="region of interest" description="Disordered" evidence="5">
    <location>
        <begin position="260"/>
        <end position="279"/>
    </location>
</feature>
<dbReference type="InterPro" id="IPR015500">
    <property type="entry name" value="Peptidase_S8_subtilisin-rel"/>
</dbReference>
<dbReference type="PANTHER" id="PTHR43806">
    <property type="entry name" value="PEPTIDASE S8"/>
    <property type="match status" value="1"/>
</dbReference>
<dbReference type="PROSITE" id="PS00137">
    <property type="entry name" value="SUBTILASE_HIS"/>
    <property type="match status" value="1"/>
</dbReference>
<evidence type="ECO:0000256" key="2">
    <source>
        <dbReference type="ARBA" id="ARBA00022670"/>
    </source>
</evidence>
<dbReference type="InterPro" id="IPR036852">
    <property type="entry name" value="Peptidase_S8/S53_dom_sf"/>
</dbReference>
<gene>
    <name evidence="9" type="ORF">METZ01_LOCUS46301</name>
</gene>
<dbReference type="Gene3D" id="2.60.40.10">
    <property type="entry name" value="Immunoglobulins"/>
    <property type="match status" value="1"/>
</dbReference>
<keyword evidence="6" id="KW-1133">Transmembrane helix</keyword>
<dbReference type="Pfam" id="PF07705">
    <property type="entry name" value="CARDB"/>
    <property type="match status" value="1"/>
</dbReference>
<dbReference type="PRINTS" id="PR00723">
    <property type="entry name" value="SUBTILISIN"/>
</dbReference>
<keyword evidence="6" id="KW-0812">Transmembrane</keyword>
<keyword evidence="2" id="KW-0645">Protease</keyword>
<dbReference type="PROSITE" id="PS00136">
    <property type="entry name" value="SUBTILASE_ASP"/>
    <property type="match status" value="1"/>
</dbReference>
<evidence type="ECO:0000259" key="7">
    <source>
        <dbReference type="Pfam" id="PF00082"/>
    </source>
</evidence>
<accession>A0A381RU42</accession>
<dbReference type="InterPro" id="IPR022398">
    <property type="entry name" value="Peptidase_S8_His-AS"/>
</dbReference>
<protein>
    <recommendedName>
        <fullName evidence="10">S8 family serine peptidase</fullName>
    </recommendedName>
</protein>
<feature type="region of interest" description="Disordered" evidence="5">
    <location>
        <begin position="1485"/>
        <end position="1535"/>
    </location>
</feature>
<dbReference type="InterPro" id="IPR000209">
    <property type="entry name" value="Peptidase_S8/S53_dom"/>
</dbReference>
<dbReference type="SUPFAM" id="SSF52743">
    <property type="entry name" value="Subtilisin-like"/>
    <property type="match status" value="1"/>
</dbReference>
<feature type="domain" description="CARDB" evidence="8">
    <location>
        <begin position="810"/>
        <end position="903"/>
    </location>
</feature>
<evidence type="ECO:0000256" key="4">
    <source>
        <dbReference type="ARBA" id="ARBA00022825"/>
    </source>
</evidence>
<evidence type="ECO:0000256" key="6">
    <source>
        <dbReference type="SAM" id="Phobius"/>
    </source>
</evidence>
<sequence length="1580" mass="171278">MIIVLDLSVGAVASIHPEGGLDGMLSEPHSDDPPTLVCGLDPCLPKDRSPSHSPHDAEPPVQEFGWWQVFWSDADSNGMDDRLQSVLAGQRESVSKTAIIGDDGRLTVAIIVHYAWHPGPSDIAALVDAISAHGWESGGSWFMPMDHLDAIVLDHVPVSALVDVWGLDGVMLVEEQNVIVPYLDKATRGSKVRVSELYDETLRGLGYTGSGIVIAVVDTGVDNEHFSLDDFSDNNHDNTKDPDDLPDPKWVAGCDATGIGQSGCNEEDPDDGDGHGTHVGGIALGTGDWTRTNQGYAPGAYLVDVKVMEDYGGGNSQSILAGLQWIINNHERDWGNNESSRGIDVVSMSFGRQNSPGSDNSDDGSNAEAQLVNQASEAGLVCVAAIGNDGENYVNSVGAADTAITVGWLDDKNSIDRSDDTISSSSNYGPREDDGDGDSYDELKPWVVAPGSNINSAKHGESSSILPGSENNRASDDYVQKSGSSMSTPAVSGMVAVMLEIGEVQRLDFFEEGKGIWRSEAIRDYLMRYSESRGGTTEEHEGESWNDRYGFGIIDGGMVASGMLGAEQNASSEGPTPPLAGHWVEIENPADESWVVQGQTYNLRGHINEHGEDNGSIEEVIVKIEYQYRPDPQEPVSKTILVDWHSPIGITNWTTPLSVPFFPEDFTDLRVITKVSARNEIGRWSNLTEFEYSIGTVNMTLNSPSGQDSLSDVVSVSGQLESIDSATIQWRLGTEDWEDAATYSGNGEFESEWSFNWDTTSVKDGEYRLSVRLDSGVGVVTEEIRRTVIIDNVPPTPDLVFVSSSISVQEFGIPMSEAFVNTFLEVRATVRNTGDMAANEVGIILEEDGSRKDEYVVPNIDSGDFIDVVLYWNPSSSGEPSIAIIIDPLNTIEELDDSNNRLSASFPVLPRPEGVDLAIREGAIATSPVVPRPFEQILVEARVDNLGASDAVGIEGSLEILTERGWEQVSTASAAFVLGGSYALLQFLYTPNQTGPQDIRVNVVLEGATDLDWTNNVHQKTVLVDRATLTGPREAEFNVGETPIEIINLDDEEGGLVITEKEQALYLYKLTPNKALVACSNIMENRWSGDIVVRSTEDSMAHVLWTRRYLDSNGFLMQTLSYSTIDPTCRMAPIQDLMEGIPLSDGKYWGIDMDVSDSEIIVAGYHRDLFTGGTMGDITNIFLLHADAPTSSSDWDLSPSIIANIDVTPSTSDPLAIEFGHERAHLLYQTIRNDTTGKERLGLWYAHGLIEQSPWSYKKAVGDEASLPHMTVIVEDKEERIVALWREGEDQNSELLAIVADSTFESQDGLEARLPARGLGGIGIVGTERGIQVLYDHVGPFGPQVEYGIIDHEDGWIGLSNRILSGQINVIDRSPEIGETVMLLSSSSGWQIRSLVDDGGGSRKGETIMDQVRSSLGLDEASFEILVIGVAFAVLILGAVALVSLSAQGLRWVGRRRAIEDDDAVLMEDDVVDLIDDSDLSISSGDVELVRPPEPEQDSIGAEERRARRERRSESEPVADAPALEDLGTKPLPALPAEMLGPASASVSRPAVCSNCGGRFVASTKLSSTRCPICEERVPL</sequence>
<keyword evidence="4" id="KW-0720">Serine protease</keyword>
<keyword evidence="6" id="KW-0472">Membrane</keyword>
<feature type="region of interest" description="Disordered" evidence="5">
    <location>
        <begin position="415"/>
        <end position="486"/>
    </location>
</feature>
<dbReference type="InterPro" id="IPR013783">
    <property type="entry name" value="Ig-like_fold"/>
</dbReference>
<dbReference type="InterPro" id="IPR011635">
    <property type="entry name" value="CARDB"/>
</dbReference>
<evidence type="ECO:0000256" key="1">
    <source>
        <dbReference type="ARBA" id="ARBA00011073"/>
    </source>
</evidence>
<evidence type="ECO:0000259" key="8">
    <source>
        <dbReference type="Pfam" id="PF07705"/>
    </source>
</evidence>
<comment type="similarity">
    <text evidence="1">Belongs to the peptidase S8 family.</text>
</comment>
<dbReference type="GO" id="GO:0004252">
    <property type="term" value="F:serine-type endopeptidase activity"/>
    <property type="evidence" value="ECO:0007669"/>
    <property type="project" value="InterPro"/>
</dbReference>
<feature type="compositionally biased region" description="Polar residues" evidence="5">
    <location>
        <begin position="452"/>
        <end position="472"/>
    </location>
</feature>
<feature type="domain" description="Peptidase S8/S53" evidence="7">
    <location>
        <begin position="209"/>
        <end position="552"/>
    </location>
</feature>
<feature type="compositionally biased region" description="Basic and acidic residues" evidence="5">
    <location>
        <begin position="1502"/>
        <end position="1515"/>
    </location>
</feature>
<dbReference type="EMBL" id="UINC01002148">
    <property type="protein sequence ID" value="SUZ93447.1"/>
    <property type="molecule type" value="Genomic_DNA"/>
</dbReference>
<reference evidence="9" key="1">
    <citation type="submission" date="2018-05" db="EMBL/GenBank/DDBJ databases">
        <authorList>
            <person name="Lanie J.A."/>
            <person name="Ng W.-L."/>
            <person name="Kazmierczak K.M."/>
            <person name="Andrzejewski T.M."/>
            <person name="Davidsen T.M."/>
            <person name="Wayne K.J."/>
            <person name="Tettelin H."/>
            <person name="Glass J.I."/>
            <person name="Rusch D."/>
            <person name="Podicherti R."/>
            <person name="Tsui H.-C.T."/>
            <person name="Winkler M.E."/>
        </authorList>
    </citation>
    <scope>NUCLEOTIDE SEQUENCE</scope>
</reference>
<dbReference type="Pfam" id="PF00082">
    <property type="entry name" value="Peptidase_S8"/>
    <property type="match status" value="1"/>
</dbReference>
<name>A0A381RU42_9ZZZZ</name>
<dbReference type="InterPro" id="IPR050131">
    <property type="entry name" value="Peptidase_S8_subtilisin-like"/>
</dbReference>